<dbReference type="HOGENOM" id="CLU_2921794_0_0_11"/>
<gene>
    <name evidence="1" type="ordered locus">Xcel_1956</name>
</gene>
<dbReference type="RefSeq" id="WP_012878717.1">
    <property type="nucleotide sequence ID" value="NC_013530.1"/>
</dbReference>
<reference evidence="2" key="1">
    <citation type="submission" date="2009-11" db="EMBL/GenBank/DDBJ databases">
        <title>The complete chromosome of Xylanimonas cellulosilytica DSM 15894.</title>
        <authorList>
            <consortium name="US DOE Joint Genome Institute (JGI-PGF)"/>
            <person name="Lucas S."/>
            <person name="Copeland A."/>
            <person name="Lapidus A."/>
            <person name="Glavina del Rio T."/>
            <person name="Dalin E."/>
            <person name="Tice H."/>
            <person name="Bruce D."/>
            <person name="Goodwin L."/>
            <person name="Pitluck S."/>
            <person name="Kyrpides N."/>
            <person name="Mavromatis K."/>
            <person name="Ivanova N."/>
            <person name="Mikhailova N."/>
            <person name="Foster B."/>
            <person name="Clum A."/>
            <person name="Brettin T."/>
            <person name="Detter J.C."/>
            <person name="Han C."/>
            <person name="Larimer F."/>
            <person name="Land M."/>
            <person name="Hauser L."/>
            <person name="Markowitz V."/>
            <person name="Cheng J.F."/>
            <person name="Hugenholtz P."/>
            <person name="Woyke T."/>
            <person name="Wu D."/>
            <person name="Gehrich-Schroeter G."/>
            <person name="Schneider S."/>
            <person name="Pukall S.R."/>
            <person name="Klenk H.P."/>
            <person name="Eisen J.A."/>
        </authorList>
    </citation>
    <scope>NUCLEOTIDE SEQUENCE [LARGE SCALE GENOMIC DNA]</scope>
    <source>
        <strain evidence="2">DSM 15894 / CECT 5975 / LMG 20990 / XIL07</strain>
    </source>
</reference>
<dbReference type="AlphaFoldDB" id="D1BTJ6"/>
<evidence type="ECO:0000313" key="2">
    <source>
        <dbReference type="Proteomes" id="UP000002255"/>
    </source>
</evidence>
<dbReference type="Proteomes" id="UP000002255">
    <property type="component" value="Chromosome"/>
</dbReference>
<evidence type="ECO:0000313" key="1">
    <source>
        <dbReference type="EMBL" id="ACZ30975.1"/>
    </source>
</evidence>
<dbReference type="EMBL" id="CP001821">
    <property type="protein sequence ID" value="ACZ30975.1"/>
    <property type="molecule type" value="Genomic_DNA"/>
</dbReference>
<sequence length="61" mass="6990">MDVRIDELSTTEVHGLTAEDVDRIADRVRARLAADDADRRALRRELDPRSVVEMQRDAERG</sequence>
<proteinExistence type="predicted"/>
<dbReference type="STRING" id="446471.Xcel_1956"/>
<protein>
    <submittedName>
        <fullName evidence="1">Uncharacterized protein</fullName>
    </submittedName>
</protein>
<name>D1BTJ6_XYLCX</name>
<organism evidence="1 2">
    <name type="scientific">Xylanimonas cellulosilytica (strain DSM 15894 / JCM 12276 / CECT 5975 / KCTC 9989 / LMG 20990 / NBRC 107835 / XIL07)</name>
    <dbReference type="NCBI Taxonomy" id="446471"/>
    <lineage>
        <taxon>Bacteria</taxon>
        <taxon>Bacillati</taxon>
        <taxon>Actinomycetota</taxon>
        <taxon>Actinomycetes</taxon>
        <taxon>Micrococcales</taxon>
        <taxon>Promicromonosporaceae</taxon>
        <taxon>Xylanimonas</taxon>
    </lineage>
</organism>
<reference evidence="1 2" key="2">
    <citation type="journal article" date="2010" name="Stand. Genomic Sci.">
        <title>Complete genome sequence of Xylanimonas cellulosilytica type strain (XIL07).</title>
        <authorList>
            <person name="Foster B."/>
            <person name="Pukall R."/>
            <person name="Abt B."/>
            <person name="Nolan M."/>
            <person name="Glavina Del Rio T."/>
            <person name="Chen F."/>
            <person name="Lucas S."/>
            <person name="Tice H."/>
            <person name="Pitluck S."/>
            <person name="Cheng J.-F."/>
            <person name="Chertkov O."/>
            <person name="Brettin T."/>
            <person name="Han C."/>
            <person name="Detter J.C."/>
            <person name="Bruce D."/>
            <person name="Goodwin L."/>
            <person name="Ivanova N."/>
            <person name="Mavromatis K."/>
            <person name="Pati A."/>
            <person name="Mikhailova N."/>
            <person name="Chen A."/>
            <person name="Palaniappan K."/>
            <person name="Land M."/>
            <person name="Hauser L."/>
            <person name="Chang Y.-J."/>
            <person name="Jeffries C.D."/>
            <person name="Chain P."/>
            <person name="Rohde M."/>
            <person name="Goeker M."/>
            <person name="Bristow J."/>
            <person name="Eisen J.A."/>
            <person name="Markowitz V."/>
            <person name="Hugenholtz P."/>
            <person name="Kyrpides N.C."/>
            <person name="Klenk H.-P."/>
            <person name="Lapidus A."/>
        </authorList>
    </citation>
    <scope>NUCLEOTIDE SEQUENCE [LARGE SCALE GENOMIC DNA]</scope>
    <source>
        <strain evidence="2">DSM 15894 / CECT 5975 / LMG 20990 / XIL07</strain>
    </source>
</reference>
<accession>D1BTJ6</accession>
<dbReference type="KEGG" id="xce:Xcel_1956"/>
<keyword evidence="2" id="KW-1185">Reference proteome</keyword>